<evidence type="ECO:0000259" key="3">
    <source>
        <dbReference type="Pfam" id="PF05368"/>
    </source>
</evidence>
<evidence type="ECO:0000313" key="5">
    <source>
        <dbReference type="Proteomes" id="UP000782241"/>
    </source>
</evidence>
<dbReference type="Gene3D" id="3.40.50.720">
    <property type="entry name" value="NAD(P)-binding Rossmann-like Domain"/>
    <property type="match status" value="1"/>
</dbReference>
<evidence type="ECO:0000256" key="1">
    <source>
        <dbReference type="ARBA" id="ARBA00022857"/>
    </source>
</evidence>
<keyword evidence="1" id="KW-0521">NADP</keyword>
<dbReference type="EMBL" id="JAGPUO010000016">
    <property type="protein sequence ID" value="KAG5657906.1"/>
    <property type="molecule type" value="Genomic_DNA"/>
</dbReference>
<proteinExistence type="predicted"/>
<dbReference type="PANTHER" id="PTHR47706:SF1">
    <property type="entry name" value="CIPA-LIKE, PUTATIVE (AFU_ORTHOLOGUE AFUA_1G12460)-RELATED"/>
    <property type="match status" value="1"/>
</dbReference>
<dbReference type="Pfam" id="PF05368">
    <property type="entry name" value="NmrA"/>
    <property type="match status" value="1"/>
</dbReference>
<sequence length="301" mass="32285">MAPIIKNVAVAGASGNLGSEAVKALVESGFNVTVLSRSSDKSFPSSVAVKVVDFNSIESLSAAFEGQDAVVDTTFSFEPQTGSNLIDAAAAKGVYRFITSDFGLDPDNPGVAEMPVFGRKQASYSHVKKVAAEGKMTYSLIACGSFFDLCLENPVYSGIDLKGKSADLFDAGDNVLPWTTLSDVGKAISGVLEHPEETQNRPVYVHGAYLSQLDILEEAKNVLGSDGWTVTNKDMQPLLDQSFAELKSGNITETTFLVQITYCLAKKELTHPWSKDDNALAGIREMTSGEIQDVIRQIAQK</sequence>
<dbReference type="SUPFAM" id="SSF51735">
    <property type="entry name" value="NAD(P)-binding Rossmann-fold domains"/>
    <property type="match status" value="1"/>
</dbReference>
<dbReference type="InterPro" id="IPR036291">
    <property type="entry name" value="NAD(P)-bd_dom_sf"/>
</dbReference>
<accession>A0A9P7GWQ3</accession>
<name>A0A9P7GWQ3_9HYPO</name>
<evidence type="ECO:0000256" key="2">
    <source>
        <dbReference type="ARBA" id="ARBA00023002"/>
    </source>
</evidence>
<protein>
    <recommendedName>
        <fullName evidence="3">NmrA-like domain-containing protein</fullName>
    </recommendedName>
</protein>
<dbReference type="InterPro" id="IPR051609">
    <property type="entry name" value="NmrA/Isoflavone_reductase-like"/>
</dbReference>
<organism evidence="4 5">
    <name type="scientific">Fusarium avenaceum</name>
    <dbReference type="NCBI Taxonomy" id="40199"/>
    <lineage>
        <taxon>Eukaryota</taxon>
        <taxon>Fungi</taxon>
        <taxon>Dikarya</taxon>
        <taxon>Ascomycota</taxon>
        <taxon>Pezizomycotina</taxon>
        <taxon>Sordariomycetes</taxon>
        <taxon>Hypocreomycetidae</taxon>
        <taxon>Hypocreales</taxon>
        <taxon>Nectriaceae</taxon>
        <taxon>Fusarium</taxon>
        <taxon>Fusarium tricinctum species complex</taxon>
    </lineage>
</organism>
<evidence type="ECO:0000313" key="4">
    <source>
        <dbReference type="EMBL" id="KAG5657906.1"/>
    </source>
</evidence>
<gene>
    <name evidence="4" type="ORF">KAF25_007939</name>
</gene>
<comment type="caution">
    <text evidence="4">The sequence shown here is derived from an EMBL/GenBank/DDBJ whole genome shotgun (WGS) entry which is preliminary data.</text>
</comment>
<dbReference type="InterPro" id="IPR008030">
    <property type="entry name" value="NmrA-like"/>
</dbReference>
<dbReference type="AlphaFoldDB" id="A0A9P7GWQ3"/>
<feature type="domain" description="NmrA-like" evidence="3">
    <location>
        <begin position="6"/>
        <end position="224"/>
    </location>
</feature>
<reference evidence="4" key="1">
    <citation type="submission" date="2021-04" db="EMBL/GenBank/DDBJ databases">
        <title>Draft genome of Fusarium avenaceum strain F156N33, isolated from an atmospheric sample in Virginia.</title>
        <authorList>
            <person name="Yang S."/>
            <person name="Vinatzer B.A."/>
            <person name="Coleman J."/>
        </authorList>
    </citation>
    <scope>NUCLEOTIDE SEQUENCE</scope>
    <source>
        <strain evidence="4">F156N33</strain>
    </source>
</reference>
<dbReference type="CDD" id="cd05259">
    <property type="entry name" value="PCBER_SDR_a"/>
    <property type="match status" value="1"/>
</dbReference>
<dbReference type="Proteomes" id="UP000782241">
    <property type="component" value="Unassembled WGS sequence"/>
</dbReference>
<dbReference type="GO" id="GO:0016491">
    <property type="term" value="F:oxidoreductase activity"/>
    <property type="evidence" value="ECO:0007669"/>
    <property type="project" value="UniProtKB-KW"/>
</dbReference>
<keyword evidence="2" id="KW-0560">Oxidoreductase</keyword>
<dbReference type="InterPro" id="IPR045312">
    <property type="entry name" value="PCBER-like"/>
</dbReference>
<keyword evidence="5" id="KW-1185">Reference proteome</keyword>
<dbReference type="PANTHER" id="PTHR47706">
    <property type="entry name" value="NMRA-LIKE FAMILY PROTEIN"/>
    <property type="match status" value="1"/>
</dbReference>